<proteinExistence type="predicted"/>
<accession>A0A4Q1SJ37</accession>
<dbReference type="SUPFAM" id="SSF49452">
    <property type="entry name" value="Starch-binding domain-like"/>
    <property type="match status" value="1"/>
</dbReference>
<reference evidence="7 8" key="1">
    <citation type="journal article" date="2016" name="Int. J. Syst. Evol. Microbiol.">
        <title>Acidipila dinghuensis sp. nov., an acidobacterium isolated from forest soil.</title>
        <authorList>
            <person name="Jiang Y.W."/>
            <person name="Wang J."/>
            <person name="Chen M.H."/>
            <person name="Lv Y.Y."/>
            <person name="Qiu L.H."/>
        </authorList>
    </citation>
    <scope>NUCLEOTIDE SEQUENCE [LARGE SCALE GENOMIC DNA]</scope>
    <source>
        <strain evidence="7 8">DHOF10</strain>
    </source>
</reference>
<sequence length="964" mass="103880">MRRSRSVLSCCASLLVALALFISGRPVWAQVASPDSPGAIAGTIVDPTGALIPGATVNAEKSGNVISTAETDSQGHYTITGLVPGCYTVDAIATGFQETHVDGVCVSPGETQRKSLSLPIEIQQQQTVVTDSEIDTSPDKNGGAIVIKGAAINSLSSDPTELQDQLEALAGPSPDGGSAQFFVDGFSGGKLPPKSSIREIRINQNPFSAEYDALGFGRIEIFTKPGTNKLHGDYWMQGNDSSFNTHNPFVADQPPYYSYMLDGDVNGPINKKSSYFADIFNQHTINDSVVNAVVLDSNLNQTSFTQAITSPTTTTNFTPRYDLQIGQVQTLTLRYSLQRTTQSNAGVGQFELASQAYNSDNTEQSIQFSDTQMYSPHVVNETKFQYIRDRNNQTPAETSATVTVQGGFTGGGNNTGINRDNQDHYEFQDHLQIEHGTHEFNIGARLRDVRDANVSTANFNGNYTFASIGAYQITEQGLKAGLTGAQIRAEGGGASLFSQTVGTPGIVVSVFDAGIYAEDNWKARKDLTVSYGLRFESQTQMSDHDDFAPRFGVAYSIPGPKNKPPRAVLRAGYGLFYTRFASTNVLTAKRQNGVEQVGYSVTNPDFYPDTCGTNPAICTSGATSAPTIYSIDPYLRAPYVSTAAFTADIPAGKYLSFSANYLTFKGVHLFLTRNINAPLPGTYNVNDPTSGVRPLGTDENIYQFESRGASSIDVGFFRASLHTKSMGLFAAYVLSKAEANTSGITSFPSNQYDLHVDYGRSANDMRNRAFLFGYADLPGHVSLHAFMVYNSSKPFNITVGEDLNGDTQFNDRPAFATDLTRSSVYHTKWGVFDADPIAGQKIIPINYGKGPNMFQANLGVGRSFNFGPVVPDENPPPPPAPAPAKDSKDSKDAKAPAKPVKKPIVRKYTLSFTVDAENLFNVVNLASPVGVLGSPLFGESTALAGVFGSTTANRTINLETSFRF</sequence>
<dbReference type="InterPro" id="IPR057601">
    <property type="entry name" value="Oar-like_b-barrel"/>
</dbReference>
<dbReference type="InterPro" id="IPR013784">
    <property type="entry name" value="Carb-bd-like_fold"/>
</dbReference>
<evidence type="ECO:0000256" key="1">
    <source>
        <dbReference type="ARBA" id="ARBA00004442"/>
    </source>
</evidence>
<dbReference type="AlphaFoldDB" id="A0A4Q1SJ37"/>
<dbReference type="EMBL" id="SDMK01000001">
    <property type="protein sequence ID" value="RXS97644.1"/>
    <property type="molecule type" value="Genomic_DNA"/>
</dbReference>
<name>A0A4Q1SJ37_9BACT</name>
<evidence type="ECO:0000313" key="7">
    <source>
        <dbReference type="EMBL" id="RXS97644.1"/>
    </source>
</evidence>
<keyword evidence="5" id="KW-0732">Signal</keyword>
<feature type="compositionally biased region" description="Basic and acidic residues" evidence="4">
    <location>
        <begin position="885"/>
        <end position="895"/>
    </location>
</feature>
<dbReference type="RefSeq" id="WP_129207423.1">
    <property type="nucleotide sequence ID" value="NZ_BMGU01000001.1"/>
</dbReference>
<evidence type="ECO:0000256" key="5">
    <source>
        <dbReference type="SAM" id="SignalP"/>
    </source>
</evidence>
<dbReference type="GO" id="GO:0030246">
    <property type="term" value="F:carbohydrate binding"/>
    <property type="evidence" value="ECO:0007669"/>
    <property type="project" value="InterPro"/>
</dbReference>
<keyword evidence="8" id="KW-1185">Reference proteome</keyword>
<evidence type="ECO:0000256" key="4">
    <source>
        <dbReference type="SAM" id="MobiDB-lite"/>
    </source>
</evidence>
<feature type="chain" id="PRO_5020769817" description="TonB-dependent transporter Oar-like beta-barrel domain-containing protein" evidence="5">
    <location>
        <begin position="30"/>
        <end position="964"/>
    </location>
</feature>
<dbReference type="Gene3D" id="2.40.170.20">
    <property type="entry name" value="TonB-dependent receptor, beta-barrel domain"/>
    <property type="match status" value="1"/>
</dbReference>
<comment type="subcellular location">
    <subcellularLocation>
        <location evidence="1">Cell outer membrane</location>
    </subcellularLocation>
</comment>
<feature type="domain" description="TonB-dependent transporter Oar-like beta-barrel" evidence="6">
    <location>
        <begin position="542"/>
        <end position="866"/>
    </location>
</feature>
<dbReference type="Pfam" id="PF25183">
    <property type="entry name" value="OMP_b-brl_4"/>
    <property type="match status" value="1"/>
</dbReference>
<feature type="signal peptide" evidence="5">
    <location>
        <begin position="1"/>
        <end position="29"/>
    </location>
</feature>
<dbReference type="SUPFAM" id="SSF56935">
    <property type="entry name" value="Porins"/>
    <property type="match status" value="1"/>
</dbReference>
<evidence type="ECO:0000256" key="3">
    <source>
        <dbReference type="ARBA" id="ARBA00023237"/>
    </source>
</evidence>
<dbReference type="Proteomes" id="UP000290253">
    <property type="component" value="Unassembled WGS sequence"/>
</dbReference>
<dbReference type="Pfam" id="PF13620">
    <property type="entry name" value="CarboxypepD_reg"/>
    <property type="match status" value="1"/>
</dbReference>
<dbReference type="InterPro" id="IPR036942">
    <property type="entry name" value="Beta-barrel_TonB_sf"/>
</dbReference>
<evidence type="ECO:0000256" key="2">
    <source>
        <dbReference type="ARBA" id="ARBA00023136"/>
    </source>
</evidence>
<organism evidence="7 8">
    <name type="scientific">Silvibacterium dinghuense</name>
    <dbReference type="NCBI Taxonomy" id="1560006"/>
    <lineage>
        <taxon>Bacteria</taxon>
        <taxon>Pseudomonadati</taxon>
        <taxon>Acidobacteriota</taxon>
        <taxon>Terriglobia</taxon>
        <taxon>Terriglobales</taxon>
        <taxon>Acidobacteriaceae</taxon>
        <taxon>Silvibacterium</taxon>
    </lineage>
</organism>
<keyword evidence="2" id="KW-0472">Membrane</keyword>
<protein>
    <recommendedName>
        <fullName evidence="6">TonB-dependent transporter Oar-like beta-barrel domain-containing protein</fullName>
    </recommendedName>
</protein>
<feature type="compositionally biased region" description="Pro residues" evidence="4">
    <location>
        <begin position="873"/>
        <end position="882"/>
    </location>
</feature>
<gene>
    <name evidence="7" type="ORF">ESZ00_07135</name>
</gene>
<evidence type="ECO:0000313" key="8">
    <source>
        <dbReference type="Proteomes" id="UP000290253"/>
    </source>
</evidence>
<comment type="caution">
    <text evidence="7">The sequence shown here is derived from an EMBL/GenBank/DDBJ whole genome shotgun (WGS) entry which is preliminary data.</text>
</comment>
<dbReference type="OrthoDB" id="98676at2"/>
<keyword evidence="3" id="KW-0998">Cell outer membrane</keyword>
<dbReference type="Gene3D" id="2.60.40.1120">
    <property type="entry name" value="Carboxypeptidase-like, regulatory domain"/>
    <property type="match status" value="1"/>
</dbReference>
<dbReference type="GO" id="GO:0009279">
    <property type="term" value="C:cell outer membrane"/>
    <property type="evidence" value="ECO:0007669"/>
    <property type="project" value="UniProtKB-SubCell"/>
</dbReference>
<feature type="region of interest" description="Disordered" evidence="4">
    <location>
        <begin position="867"/>
        <end position="899"/>
    </location>
</feature>
<evidence type="ECO:0000259" key="6">
    <source>
        <dbReference type="Pfam" id="PF25183"/>
    </source>
</evidence>